<reference evidence="11" key="2">
    <citation type="submission" date="2020-09" db="EMBL/GenBank/DDBJ databases">
        <authorList>
            <person name="Sun Q."/>
            <person name="Zhou Y."/>
        </authorList>
    </citation>
    <scope>NUCLEOTIDE SEQUENCE</scope>
    <source>
        <strain evidence="11">CGMCC 1.6293</strain>
    </source>
</reference>
<dbReference type="EMBL" id="BMLF01000002">
    <property type="protein sequence ID" value="GGM04970.1"/>
    <property type="molecule type" value="Genomic_DNA"/>
</dbReference>
<protein>
    <recommendedName>
        <fullName evidence="4">Phospholipase D</fullName>
    </recommendedName>
    <alternativeName>
        <fullName evidence="9">Choline phosphatase</fullName>
    </alternativeName>
</protein>
<dbReference type="Pfam" id="PF13091">
    <property type="entry name" value="PLDc_2"/>
    <property type="match status" value="1"/>
</dbReference>
<dbReference type="InterPro" id="IPR001736">
    <property type="entry name" value="PLipase_D/transphosphatidylase"/>
</dbReference>
<evidence type="ECO:0000256" key="2">
    <source>
        <dbReference type="ARBA" id="ARBA00003145"/>
    </source>
</evidence>
<dbReference type="PANTHER" id="PTHR18896:SF76">
    <property type="entry name" value="PHOSPHOLIPASE"/>
    <property type="match status" value="1"/>
</dbReference>
<evidence type="ECO:0000259" key="10">
    <source>
        <dbReference type="PROSITE" id="PS50035"/>
    </source>
</evidence>
<evidence type="ECO:0000256" key="5">
    <source>
        <dbReference type="ARBA" id="ARBA00022525"/>
    </source>
</evidence>
<accession>A0A917SZJ4</accession>
<evidence type="ECO:0000256" key="6">
    <source>
        <dbReference type="ARBA" id="ARBA00022737"/>
    </source>
</evidence>
<keyword evidence="5" id="KW-0964">Secreted</keyword>
<proteinExistence type="predicted"/>
<dbReference type="SUPFAM" id="SSF56024">
    <property type="entry name" value="Phospholipase D/nuclease"/>
    <property type="match status" value="2"/>
</dbReference>
<sequence>MRAASQGCRRFRSRADLREMSDRQSRFAEPDFHDIAHPYTIQGDTPSRTRSRRPFHAKLGTAMSDTPLLEPGETCWRIERADSLRVIFDGADFFRTAKRAMLDARQTILMIGWDFDTRIEFEPDGATMEGPNVLGPFISWMVETRGDVDFYMLKWDLGMFQALGRGMVPMALRPIRAAGNFHFKFDTQHPAGAAHHSKIIVIDDQVVFCGGIDMTAGRWDTSEHLDDQPHRHMPGKSIPSKPWHDVTTVASGPIAAALGDLARERWHRATGARLPVPEPGDTIWPGEEPTFTDIPVAVARTYPEYKDNPEVREIESLYIRAIAAARHTLYIETQYLASATIARAMAQRLSDPEGPEIVVILPETSEGWLGQKAMDGAREKVLRHLWAKDRHGRFHAYYPVTKGGASIYVHAKVMVVDDQLLRIGSSNLNNRSMGFDTESDVAIEAAACPDPAAVAERFRNLRNDLVAEHLDVDRDTLDAEIEDVGLAGAIERLRGEGKSLRPFTRGEISDDDSVIAENDLLDPEGIEGGFGTRLVTGIQDFIREWRR</sequence>
<dbReference type="CDD" id="cd09140">
    <property type="entry name" value="PLDc_vPLD1_2_like_bac_1"/>
    <property type="match status" value="1"/>
</dbReference>
<keyword evidence="7" id="KW-0378">Hydrolase</keyword>
<dbReference type="GO" id="GO:0004630">
    <property type="term" value="F:phospholipase D activity"/>
    <property type="evidence" value="ECO:0007669"/>
    <property type="project" value="UniProtKB-EC"/>
</dbReference>
<evidence type="ECO:0000256" key="9">
    <source>
        <dbReference type="ARBA" id="ARBA00029594"/>
    </source>
</evidence>
<evidence type="ECO:0000256" key="4">
    <source>
        <dbReference type="ARBA" id="ARBA00018392"/>
    </source>
</evidence>
<reference evidence="11" key="1">
    <citation type="journal article" date="2014" name="Int. J. Syst. Evol. Microbiol.">
        <title>Complete genome sequence of Corynebacterium casei LMG S-19264T (=DSM 44701T), isolated from a smear-ripened cheese.</title>
        <authorList>
            <consortium name="US DOE Joint Genome Institute (JGI-PGF)"/>
            <person name="Walter F."/>
            <person name="Albersmeier A."/>
            <person name="Kalinowski J."/>
            <person name="Ruckert C."/>
        </authorList>
    </citation>
    <scope>NUCLEOTIDE SEQUENCE</scope>
    <source>
        <strain evidence="11">CGMCC 1.6293</strain>
    </source>
</reference>
<keyword evidence="12" id="KW-1185">Reference proteome</keyword>
<feature type="domain" description="PLD phosphodiesterase" evidence="10">
    <location>
        <begin position="191"/>
        <end position="218"/>
    </location>
</feature>
<name>A0A917SZJ4_9RHOB</name>
<dbReference type="InterPro" id="IPR025202">
    <property type="entry name" value="PLD-like_dom"/>
</dbReference>
<dbReference type="GO" id="GO:0005576">
    <property type="term" value="C:extracellular region"/>
    <property type="evidence" value="ECO:0007669"/>
    <property type="project" value="UniProtKB-SubCell"/>
</dbReference>
<evidence type="ECO:0000256" key="8">
    <source>
        <dbReference type="ARBA" id="ARBA00023098"/>
    </source>
</evidence>
<evidence type="ECO:0000256" key="1">
    <source>
        <dbReference type="ARBA" id="ARBA00000798"/>
    </source>
</evidence>
<dbReference type="Pfam" id="PF00614">
    <property type="entry name" value="PLDc"/>
    <property type="match status" value="1"/>
</dbReference>
<dbReference type="PROSITE" id="PS50035">
    <property type="entry name" value="PLD"/>
    <property type="match status" value="2"/>
</dbReference>
<evidence type="ECO:0000256" key="7">
    <source>
        <dbReference type="ARBA" id="ARBA00022801"/>
    </source>
</evidence>
<dbReference type="AlphaFoldDB" id="A0A917SZJ4"/>
<comment type="caution">
    <text evidence="11">The sequence shown here is derived from an EMBL/GenBank/DDBJ whole genome shotgun (WGS) entry which is preliminary data.</text>
</comment>
<dbReference type="InterPro" id="IPR015679">
    <property type="entry name" value="PLipase_D_fam"/>
</dbReference>
<keyword evidence="6" id="KW-0677">Repeat</keyword>
<comment type="subcellular location">
    <subcellularLocation>
        <location evidence="3">Secreted</location>
    </subcellularLocation>
</comment>
<dbReference type="PANTHER" id="PTHR18896">
    <property type="entry name" value="PHOSPHOLIPASE D"/>
    <property type="match status" value="1"/>
</dbReference>
<comment type="catalytic activity">
    <reaction evidence="1">
        <text>a 1,2-diacyl-sn-glycero-3-phosphocholine + H2O = a 1,2-diacyl-sn-glycero-3-phosphate + choline + H(+)</text>
        <dbReference type="Rhea" id="RHEA:14445"/>
        <dbReference type="ChEBI" id="CHEBI:15354"/>
        <dbReference type="ChEBI" id="CHEBI:15377"/>
        <dbReference type="ChEBI" id="CHEBI:15378"/>
        <dbReference type="ChEBI" id="CHEBI:57643"/>
        <dbReference type="ChEBI" id="CHEBI:58608"/>
        <dbReference type="EC" id="3.1.4.4"/>
    </reaction>
</comment>
<dbReference type="GO" id="GO:0009395">
    <property type="term" value="P:phospholipid catabolic process"/>
    <property type="evidence" value="ECO:0007669"/>
    <property type="project" value="TreeGrafter"/>
</dbReference>
<dbReference type="Proteomes" id="UP000649829">
    <property type="component" value="Unassembled WGS sequence"/>
</dbReference>
<gene>
    <name evidence="11" type="ORF">GCM10011534_28460</name>
</gene>
<evidence type="ECO:0000313" key="12">
    <source>
        <dbReference type="Proteomes" id="UP000649829"/>
    </source>
</evidence>
<keyword evidence="8" id="KW-0443">Lipid metabolism</keyword>
<dbReference type="CDD" id="cd09143">
    <property type="entry name" value="PLDc_vPLD1_2_like_bac_2"/>
    <property type="match status" value="1"/>
</dbReference>
<dbReference type="SMART" id="SM00155">
    <property type="entry name" value="PLDc"/>
    <property type="match status" value="2"/>
</dbReference>
<comment type="function">
    <text evidence="2">Could be a virulence factor.</text>
</comment>
<evidence type="ECO:0000313" key="11">
    <source>
        <dbReference type="EMBL" id="GGM04970.1"/>
    </source>
</evidence>
<evidence type="ECO:0000256" key="3">
    <source>
        <dbReference type="ARBA" id="ARBA00004613"/>
    </source>
</evidence>
<organism evidence="11 12">
    <name type="scientific">Pseudooceanicola nanhaiensis</name>
    <dbReference type="NCBI Taxonomy" id="375761"/>
    <lineage>
        <taxon>Bacteria</taxon>
        <taxon>Pseudomonadati</taxon>
        <taxon>Pseudomonadota</taxon>
        <taxon>Alphaproteobacteria</taxon>
        <taxon>Rhodobacterales</taxon>
        <taxon>Paracoccaceae</taxon>
        <taxon>Pseudooceanicola</taxon>
    </lineage>
</organism>
<feature type="domain" description="PLD phosphodiesterase" evidence="10">
    <location>
        <begin position="405"/>
        <end position="432"/>
    </location>
</feature>
<dbReference type="Gene3D" id="3.30.870.10">
    <property type="entry name" value="Endonuclease Chain A"/>
    <property type="match status" value="2"/>
</dbReference>